<proteinExistence type="predicted"/>
<dbReference type="Proteomes" id="UP000193061">
    <property type="component" value="Unassembled WGS sequence"/>
</dbReference>
<dbReference type="AlphaFoldDB" id="A0A1X6Z486"/>
<dbReference type="InterPro" id="IPR006311">
    <property type="entry name" value="TAT_signal"/>
</dbReference>
<keyword evidence="3" id="KW-1185">Reference proteome</keyword>
<dbReference type="InterPro" id="IPR019546">
    <property type="entry name" value="TAT_signal_bac_arc"/>
</dbReference>
<evidence type="ECO:0000259" key="1">
    <source>
        <dbReference type="PROSITE" id="PS51549"/>
    </source>
</evidence>
<evidence type="ECO:0000313" key="3">
    <source>
        <dbReference type="Proteomes" id="UP000193061"/>
    </source>
</evidence>
<sequence length="132" mass="14228">MTNRRTFLKYTASVGATAIATGLTPAFAGGHGRIGEFSGRNNHITTGKAELAKNEVVLFKDFSLDGAPDPRVGLGKDGKYDPKTDLGKLKKLKGKQSYALPADVDVSKYNEVYIWCRKFSVPLGVAKLDAAH</sequence>
<gene>
    <name evidence="2" type="ORF">ROA7450_01942</name>
</gene>
<dbReference type="NCBIfam" id="TIGR01409">
    <property type="entry name" value="TAT_signal_seq"/>
    <property type="match status" value="1"/>
</dbReference>
<dbReference type="OrthoDB" id="6106486at2"/>
<evidence type="ECO:0000313" key="2">
    <source>
        <dbReference type="EMBL" id="SLN40510.1"/>
    </source>
</evidence>
<dbReference type="EMBL" id="FWFX01000005">
    <property type="protein sequence ID" value="SLN40510.1"/>
    <property type="molecule type" value="Genomic_DNA"/>
</dbReference>
<protein>
    <submittedName>
        <fullName evidence="2">Electron transfer DM13</fullName>
    </submittedName>
</protein>
<name>A0A1X6Z486_9RHOB</name>
<dbReference type="InterPro" id="IPR019545">
    <property type="entry name" value="DM13_domain"/>
</dbReference>
<dbReference type="PROSITE" id="PS51549">
    <property type="entry name" value="DM13"/>
    <property type="match status" value="1"/>
</dbReference>
<dbReference type="PROSITE" id="PS51318">
    <property type="entry name" value="TAT"/>
    <property type="match status" value="1"/>
</dbReference>
<organism evidence="2 3">
    <name type="scientific">Roseovarius albus</name>
    <dbReference type="NCBI Taxonomy" id="1247867"/>
    <lineage>
        <taxon>Bacteria</taxon>
        <taxon>Pseudomonadati</taxon>
        <taxon>Pseudomonadota</taxon>
        <taxon>Alphaproteobacteria</taxon>
        <taxon>Rhodobacterales</taxon>
        <taxon>Roseobacteraceae</taxon>
        <taxon>Roseovarius</taxon>
    </lineage>
</organism>
<feature type="domain" description="DM13" evidence="1">
    <location>
        <begin position="35"/>
        <end position="129"/>
    </location>
</feature>
<accession>A0A1X6Z486</accession>
<dbReference type="RefSeq" id="WP_085805468.1">
    <property type="nucleotide sequence ID" value="NZ_FWFX01000005.1"/>
</dbReference>
<dbReference type="Pfam" id="PF10517">
    <property type="entry name" value="DM13"/>
    <property type="match status" value="1"/>
</dbReference>
<reference evidence="2 3" key="1">
    <citation type="submission" date="2017-03" db="EMBL/GenBank/DDBJ databases">
        <authorList>
            <person name="Afonso C.L."/>
            <person name="Miller P.J."/>
            <person name="Scott M.A."/>
            <person name="Spackman E."/>
            <person name="Goraichik I."/>
            <person name="Dimitrov K.M."/>
            <person name="Suarez D.L."/>
            <person name="Swayne D.E."/>
        </authorList>
    </citation>
    <scope>NUCLEOTIDE SEQUENCE [LARGE SCALE GENOMIC DNA]</scope>
    <source>
        <strain evidence="2 3">CECT 7450</strain>
    </source>
</reference>